<proteinExistence type="predicted"/>
<accession>A0A4R3LWY2</accession>
<sequence>MRLSTAFAAVAAFAASLLPAAAQAPTKVQVGVLRCNVAPYVGFVLGSVREMTCELRTGMPGATKVAGLYKGSVARFGIDIGAGGPSVLGWAVFAPTNAPTPVDLAGKYVGVSADAAWGLGAGANVLLGGSNSTIALQPLSLEGTTGIAIAAGVSDLTLTPAR</sequence>
<feature type="signal peptide" evidence="1">
    <location>
        <begin position="1"/>
        <end position="24"/>
    </location>
</feature>
<comment type="caution">
    <text evidence="2">The sequence shown here is derived from an EMBL/GenBank/DDBJ whole genome shotgun (WGS) entry which is preliminary data.</text>
</comment>
<gene>
    <name evidence="2" type="ORF">EDC64_11048</name>
</gene>
<keyword evidence="1" id="KW-0732">Signal</keyword>
<reference evidence="2 3" key="1">
    <citation type="submission" date="2019-03" db="EMBL/GenBank/DDBJ databases">
        <title>Genomic Encyclopedia of Type Strains, Phase IV (KMG-IV): sequencing the most valuable type-strain genomes for metagenomic binning, comparative biology and taxonomic classification.</title>
        <authorList>
            <person name="Goeker M."/>
        </authorList>
    </citation>
    <scope>NUCLEOTIDE SEQUENCE [LARGE SCALE GENOMIC DNA]</scope>
    <source>
        <strain evidence="2 3">DSM 9035</strain>
    </source>
</reference>
<dbReference type="AlphaFoldDB" id="A0A4R3LWY2"/>
<keyword evidence="3" id="KW-1185">Reference proteome</keyword>
<dbReference type="OrthoDB" id="7362478at2"/>
<name>A0A4R3LWY2_9HYPH</name>
<evidence type="ECO:0000256" key="1">
    <source>
        <dbReference type="SAM" id="SignalP"/>
    </source>
</evidence>
<feature type="chain" id="PRO_5020574016" evidence="1">
    <location>
        <begin position="25"/>
        <end position="162"/>
    </location>
</feature>
<dbReference type="EMBL" id="SMAI01000010">
    <property type="protein sequence ID" value="TCT03185.1"/>
    <property type="molecule type" value="Genomic_DNA"/>
</dbReference>
<dbReference type="InterPro" id="IPR009333">
    <property type="entry name" value="DUF992"/>
</dbReference>
<dbReference type="Pfam" id="PF06186">
    <property type="entry name" value="DUF992"/>
    <property type="match status" value="1"/>
</dbReference>
<dbReference type="RefSeq" id="WP_132032933.1">
    <property type="nucleotide sequence ID" value="NZ_SMAI01000010.1"/>
</dbReference>
<dbReference type="Proteomes" id="UP000294664">
    <property type="component" value="Unassembled WGS sequence"/>
</dbReference>
<evidence type="ECO:0000313" key="2">
    <source>
        <dbReference type="EMBL" id="TCT03185.1"/>
    </source>
</evidence>
<organism evidence="2 3">
    <name type="scientific">Aquabacter spiritensis</name>
    <dbReference type="NCBI Taxonomy" id="933073"/>
    <lineage>
        <taxon>Bacteria</taxon>
        <taxon>Pseudomonadati</taxon>
        <taxon>Pseudomonadota</taxon>
        <taxon>Alphaproteobacteria</taxon>
        <taxon>Hyphomicrobiales</taxon>
        <taxon>Xanthobacteraceae</taxon>
        <taxon>Aquabacter</taxon>
    </lineage>
</organism>
<evidence type="ECO:0000313" key="3">
    <source>
        <dbReference type="Proteomes" id="UP000294664"/>
    </source>
</evidence>
<protein>
    <submittedName>
        <fullName evidence="2">Uncharacterized protein DUF992</fullName>
    </submittedName>
</protein>